<dbReference type="InterPro" id="IPR003159">
    <property type="entry name" value="Lyase_8_central_dom"/>
</dbReference>
<sequence length="785" mass="88311">LKKVRRSLEYLNKARLQRIINLLDYVEDQGWADGSAIGSLNHEMNRNGAAYMHTILLLKDSLHKHSTNKSRLLSLIKTAKWYNDFGEVYQKKFEFAGTTADRMITIMLFRLIIVLVMPTSSEEEIKARQRDMDAVKRWMDNALKINKAFGGVVKPDYTGFHHMAFYGSAYIPQALHTASQLQYLLEGTDFALSASSKRNLLKSLKTLRVTAVKYSTPSSVGGRFTEYFKAVLVKILPAYAYISVSHSKSLASTPKAGTSVPDVTSDVKMFLRLYQPSDDLIVNYLNDGTIRKGKSYMNTLGSLEIMSQVPSVNKKMTAESSPEGHWSKNFSALSIHRREDWAVTVKGFNRFVWDFEQGKVQNLHGIFQSHGQMIIANDEESLKAHDIENGWDWTKIPGATTMNLTLYETLLKKARYFSPRSSAGGVTFKGPEPIASGLFTMDFHQPDYQFLNVSDRHRNMKLYFKKSVFFFQSVLVCLGSNIKIENGPGKEAQTTLFQDKLQRGSSTFTIKVDGVSKGMSAPFPAETPALSSEGYITLTDTKGNSYYIPSSSASSLKVKVENQSSKTPADKPSSGHYATAWFEHSSSDDKYEYAIYVKTPSYPKSASDVWKSQATHTTRKVYTVLKQDNEAHVVKFEMTTERWNWIDAQYGYAIFGSIMELPAEGPVKAVSKDCLIMAKEDSKFLYLSISYPDLAFPTSKPLEKIQDIKVKEEYKMESGDTEVQVTLRYDVLKTLPTKAHAHGSPAEYLPIVRVESPSSPKASKGNRVVFVNLKDGFSVEVKLRK</sequence>
<gene>
    <name evidence="5" type="ORF">PMEA_00013245</name>
</gene>
<dbReference type="InterPro" id="IPR008929">
    <property type="entry name" value="Chondroitin_lyas"/>
</dbReference>
<dbReference type="Pfam" id="PF02278">
    <property type="entry name" value="Lyase_8"/>
    <property type="match status" value="1"/>
</dbReference>
<name>A0AAU9WX49_9CNID</name>
<dbReference type="SUPFAM" id="SSF48230">
    <property type="entry name" value="Chondroitin AC/alginate lyase"/>
    <property type="match status" value="1"/>
</dbReference>
<feature type="non-terminal residue" evidence="5">
    <location>
        <position position="1"/>
    </location>
</feature>
<dbReference type="GO" id="GO:0016837">
    <property type="term" value="F:carbon-oxygen lyase activity, acting on polysaccharides"/>
    <property type="evidence" value="ECO:0007669"/>
    <property type="project" value="UniProtKB-ARBA"/>
</dbReference>
<dbReference type="GO" id="GO:0030246">
    <property type="term" value="F:carbohydrate binding"/>
    <property type="evidence" value="ECO:0007669"/>
    <property type="project" value="InterPro"/>
</dbReference>
<dbReference type="EMBL" id="CALNXJ010000023">
    <property type="protein sequence ID" value="CAH3128026.1"/>
    <property type="molecule type" value="Genomic_DNA"/>
</dbReference>
<evidence type="ECO:0008006" key="7">
    <source>
        <dbReference type="Google" id="ProtNLM"/>
    </source>
</evidence>
<dbReference type="InterPro" id="IPR014718">
    <property type="entry name" value="GH-type_carb-bd"/>
</dbReference>
<reference evidence="5 6" key="1">
    <citation type="submission" date="2022-05" db="EMBL/GenBank/DDBJ databases">
        <authorList>
            <consortium name="Genoscope - CEA"/>
            <person name="William W."/>
        </authorList>
    </citation>
    <scope>NUCLEOTIDE SEQUENCE [LARGE SCALE GENOMIC DNA]</scope>
</reference>
<dbReference type="GO" id="GO:0005975">
    <property type="term" value="P:carbohydrate metabolic process"/>
    <property type="evidence" value="ECO:0007669"/>
    <property type="project" value="InterPro"/>
</dbReference>
<dbReference type="InterPro" id="IPR039174">
    <property type="entry name" value="Chondroitin_ABC_lyase"/>
</dbReference>
<dbReference type="Gene3D" id="2.70.98.10">
    <property type="match status" value="1"/>
</dbReference>
<feature type="domain" description="Polysaccharide lyase family 8 central" evidence="3">
    <location>
        <begin position="334"/>
        <end position="596"/>
    </location>
</feature>
<dbReference type="SUPFAM" id="SSF74650">
    <property type="entry name" value="Galactose mutarotase-like"/>
    <property type="match status" value="1"/>
</dbReference>
<dbReference type="GO" id="GO:0006027">
    <property type="term" value="P:glycosaminoglycan catabolic process"/>
    <property type="evidence" value="ECO:0007669"/>
    <property type="project" value="InterPro"/>
</dbReference>
<keyword evidence="6" id="KW-1185">Reference proteome</keyword>
<organism evidence="5 6">
    <name type="scientific">Pocillopora meandrina</name>
    <dbReference type="NCBI Taxonomy" id="46732"/>
    <lineage>
        <taxon>Eukaryota</taxon>
        <taxon>Metazoa</taxon>
        <taxon>Cnidaria</taxon>
        <taxon>Anthozoa</taxon>
        <taxon>Hexacorallia</taxon>
        <taxon>Scleractinia</taxon>
        <taxon>Astrocoeniina</taxon>
        <taxon>Pocilloporidae</taxon>
        <taxon>Pocillopora</taxon>
    </lineage>
</organism>
<keyword evidence="2" id="KW-0456">Lyase</keyword>
<accession>A0AAU9WX49</accession>
<dbReference type="Gene3D" id="2.60.220.10">
    <property type="entry name" value="Polysaccharide lyase family 8-like, C-terminal"/>
    <property type="match status" value="1"/>
</dbReference>
<proteinExistence type="inferred from homology"/>
<evidence type="ECO:0000313" key="6">
    <source>
        <dbReference type="Proteomes" id="UP001159428"/>
    </source>
</evidence>
<dbReference type="InterPro" id="IPR011013">
    <property type="entry name" value="Gal_mutarotase_sf_dom"/>
</dbReference>
<comment type="caution">
    <text evidence="5">The sequence shown here is derived from an EMBL/GenBank/DDBJ whole genome shotgun (WGS) entry which is preliminary data.</text>
</comment>
<dbReference type="SUPFAM" id="SSF49863">
    <property type="entry name" value="Hyaluronate lyase-like, C-terminal domain"/>
    <property type="match status" value="1"/>
</dbReference>
<dbReference type="Proteomes" id="UP001159428">
    <property type="component" value="Unassembled WGS sequence"/>
</dbReference>
<evidence type="ECO:0000313" key="5">
    <source>
        <dbReference type="EMBL" id="CAH3128026.1"/>
    </source>
</evidence>
<feature type="domain" description="Lyase catalytic" evidence="4">
    <location>
        <begin position="18"/>
        <end position="245"/>
    </location>
</feature>
<evidence type="ECO:0000256" key="2">
    <source>
        <dbReference type="ARBA" id="ARBA00023239"/>
    </source>
</evidence>
<dbReference type="PANTHER" id="PTHR37322:SF3">
    <property type="entry name" value="CHONDROITIN SULFATE ABC EXOLYASE"/>
    <property type="match status" value="1"/>
</dbReference>
<evidence type="ECO:0000259" key="4">
    <source>
        <dbReference type="Pfam" id="PF09093"/>
    </source>
</evidence>
<evidence type="ECO:0000259" key="3">
    <source>
        <dbReference type="Pfam" id="PF02278"/>
    </source>
</evidence>
<dbReference type="InterPro" id="IPR015177">
    <property type="entry name" value="Lyase_catalyt"/>
</dbReference>
<dbReference type="AlphaFoldDB" id="A0AAU9WX49"/>
<comment type="similarity">
    <text evidence="1">Belongs to the polysaccharide lyase 8 family.</text>
</comment>
<dbReference type="InterPro" id="IPR011071">
    <property type="entry name" value="Lyase_8-like_C"/>
</dbReference>
<dbReference type="PANTHER" id="PTHR37322">
    <property type="match status" value="1"/>
</dbReference>
<evidence type="ECO:0000256" key="1">
    <source>
        <dbReference type="ARBA" id="ARBA00006699"/>
    </source>
</evidence>
<dbReference type="Pfam" id="PF09093">
    <property type="entry name" value="Lyase_catalyt"/>
    <property type="match status" value="1"/>
</dbReference>
<protein>
    <recommendedName>
        <fullName evidence="7">Chondroitin sulfate ABC exolyase</fullName>
    </recommendedName>
</protein>
<dbReference type="GO" id="GO:0005576">
    <property type="term" value="C:extracellular region"/>
    <property type="evidence" value="ECO:0007669"/>
    <property type="project" value="InterPro"/>
</dbReference>
<dbReference type="Gene3D" id="1.50.10.100">
    <property type="entry name" value="Chondroitin AC/alginate lyase"/>
    <property type="match status" value="1"/>
</dbReference>